<evidence type="ECO:0000313" key="1">
    <source>
        <dbReference type="EMBL" id="VFJ12389.1"/>
    </source>
</evidence>
<dbReference type="Proteomes" id="UP000294299">
    <property type="component" value="Chromosome NFRAN"/>
</dbReference>
<accession>A0A484IBJ5</accession>
<dbReference type="GeneID" id="39419664"/>
<proteinExistence type="predicted"/>
<name>A0A484IBJ5_9ARCH</name>
<dbReference type="KEGG" id="nfn:NFRAN_0068"/>
<dbReference type="EMBL" id="LR216287">
    <property type="protein sequence ID" value="VFJ12389.1"/>
    <property type="molecule type" value="Genomic_DNA"/>
</dbReference>
<sequence>MEETRISLYKFMGNYTYTCHIFSGQYHILQIYLDTGLIKLSPFYANRGPDAINFDDLRLGTDFNKIIIEHDEINKRVQLFDEENTPRLWFEYNTHLAFTPVRKD</sequence>
<protein>
    <submittedName>
        <fullName evidence="1">Uncharacterized protein</fullName>
    </submittedName>
</protein>
<dbReference type="AlphaFoldDB" id="A0A484IBJ5"/>
<reference evidence="1 2" key="1">
    <citation type="submission" date="2019-02" db="EMBL/GenBank/DDBJ databases">
        <authorList>
            <person name="Lehtovirta-Morley E L."/>
        </authorList>
    </citation>
    <scope>NUCLEOTIDE SEQUENCE [LARGE SCALE GENOMIC DNA]</scope>
    <source>
        <strain evidence="1">NFRAN1</strain>
    </source>
</reference>
<keyword evidence="2" id="KW-1185">Reference proteome</keyword>
<organism evidence="1 2">
    <name type="scientific">Candidatus Nitrosocosmicus franklandianus</name>
    <dbReference type="NCBI Taxonomy" id="1798806"/>
    <lineage>
        <taxon>Archaea</taxon>
        <taxon>Nitrososphaerota</taxon>
        <taxon>Nitrososphaeria</taxon>
        <taxon>Nitrososphaerales</taxon>
        <taxon>Nitrososphaeraceae</taxon>
        <taxon>Candidatus Nitrosocosmicus</taxon>
    </lineage>
</organism>
<evidence type="ECO:0000313" key="2">
    <source>
        <dbReference type="Proteomes" id="UP000294299"/>
    </source>
</evidence>
<gene>
    <name evidence="1" type="ORF">NFRAN_0068</name>
</gene>
<dbReference type="RefSeq" id="WP_145987972.1">
    <property type="nucleotide sequence ID" value="NZ_LR216287.1"/>
</dbReference>